<evidence type="ECO:0000256" key="2">
    <source>
        <dbReference type="ARBA" id="ARBA00007261"/>
    </source>
</evidence>
<dbReference type="InterPro" id="IPR055130">
    <property type="entry name" value="PreP_C"/>
</dbReference>
<proteinExistence type="inferred from homology"/>
<dbReference type="InterPro" id="IPR011249">
    <property type="entry name" value="Metalloenz_LuxS/M16"/>
</dbReference>
<dbReference type="PANTHER" id="PTHR43016">
    <property type="entry name" value="PRESEQUENCE PROTEASE"/>
    <property type="match status" value="1"/>
</dbReference>
<dbReference type="InterPro" id="IPR007863">
    <property type="entry name" value="Peptidase_M16_C"/>
</dbReference>
<dbReference type="Proteomes" id="UP000035068">
    <property type="component" value="Unassembled WGS sequence"/>
</dbReference>
<evidence type="ECO:0000256" key="1">
    <source>
        <dbReference type="ARBA" id="ARBA00001947"/>
    </source>
</evidence>
<organism evidence="5 6">
    <name type="scientific">Geoalkalibacter ferrihydriticus DSM 17813</name>
    <dbReference type="NCBI Taxonomy" id="1121915"/>
    <lineage>
        <taxon>Bacteria</taxon>
        <taxon>Pseudomonadati</taxon>
        <taxon>Thermodesulfobacteriota</taxon>
        <taxon>Desulfuromonadia</taxon>
        <taxon>Desulfuromonadales</taxon>
        <taxon>Geoalkalibacteraceae</taxon>
        <taxon>Geoalkalibacter</taxon>
    </lineage>
</organism>
<dbReference type="Pfam" id="PF00675">
    <property type="entry name" value="Peptidase_M16"/>
    <property type="match status" value="1"/>
</dbReference>
<dbReference type="SMART" id="SM01264">
    <property type="entry name" value="M16C_associated"/>
    <property type="match status" value="1"/>
</dbReference>
<dbReference type="Pfam" id="PF08367">
    <property type="entry name" value="M16C_assoc"/>
    <property type="match status" value="1"/>
</dbReference>
<comment type="similarity">
    <text evidence="2 3">Belongs to the peptidase M16 family.</text>
</comment>
<accession>A0A0C2ED04</accession>
<keyword evidence="6" id="KW-1185">Reference proteome</keyword>
<dbReference type="PROSITE" id="PS00143">
    <property type="entry name" value="INSULINASE"/>
    <property type="match status" value="1"/>
</dbReference>
<name>A0A0C2ED04_9BACT</name>
<dbReference type="GO" id="GO:0006508">
    <property type="term" value="P:proteolysis"/>
    <property type="evidence" value="ECO:0007669"/>
    <property type="project" value="InterPro"/>
</dbReference>
<dbReference type="GO" id="GO:0046872">
    <property type="term" value="F:metal ion binding"/>
    <property type="evidence" value="ECO:0007669"/>
    <property type="project" value="InterPro"/>
</dbReference>
<dbReference type="RefSeq" id="WP_040099044.1">
    <property type="nucleotide sequence ID" value="NZ_JWJD01000003.1"/>
</dbReference>
<dbReference type="InterPro" id="IPR013578">
    <property type="entry name" value="Peptidase_M16C_assoc"/>
</dbReference>
<reference evidence="5 6" key="1">
    <citation type="submission" date="2014-12" db="EMBL/GenBank/DDBJ databases">
        <title>Genomes of Geoalkalibacter ferrihydriticus and Geoalkalibacter subterraneus, two haloalkaliphilic metal-reducing members of the Geobacteraceae.</title>
        <authorList>
            <person name="Badalamenti J.P."/>
            <person name="Torres C.I."/>
            <person name="Krajmalnik-Brown R."/>
            <person name="Bond D.R."/>
        </authorList>
    </citation>
    <scope>NUCLEOTIDE SEQUENCE [LARGE SCALE GENOMIC DNA]</scope>
    <source>
        <strain evidence="5 6">DSM 17813</strain>
    </source>
</reference>
<dbReference type="Pfam" id="PF22516">
    <property type="entry name" value="PreP_C"/>
    <property type="match status" value="1"/>
</dbReference>
<evidence type="ECO:0000256" key="3">
    <source>
        <dbReference type="RuleBase" id="RU004447"/>
    </source>
</evidence>
<protein>
    <submittedName>
        <fullName evidence="5">Peptidase M16</fullName>
    </submittedName>
</protein>
<evidence type="ECO:0000313" key="6">
    <source>
        <dbReference type="Proteomes" id="UP000035068"/>
    </source>
</evidence>
<dbReference type="InterPro" id="IPR011765">
    <property type="entry name" value="Pept_M16_N"/>
</dbReference>
<gene>
    <name evidence="5" type="ORF">GFER_09850</name>
</gene>
<dbReference type="InterPro" id="IPR001431">
    <property type="entry name" value="Pept_M16_Zn_BS"/>
</dbReference>
<dbReference type="AlphaFoldDB" id="A0A0C2ED04"/>
<comment type="cofactor">
    <cofactor evidence="1">
        <name>Zn(2+)</name>
        <dbReference type="ChEBI" id="CHEBI:29105"/>
    </cofactor>
</comment>
<dbReference type="GO" id="GO:0004222">
    <property type="term" value="F:metalloendopeptidase activity"/>
    <property type="evidence" value="ECO:0007669"/>
    <property type="project" value="InterPro"/>
</dbReference>
<dbReference type="SUPFAM" id="SSF63411">
    <property type="entry name" value="LuxS/MPP-like metallohydrolase"/>
    <property type="match status" value="4"/>
</dbReference>
<evidence type="ECO:0000259" key="4">
    <source>
        <dbReference type="SMART" id="SM01264"/>
    </source>
</evidence>
<dbReference type="FunFam" id="3.30.830.10:FF:000011">
    <property type="entry name" value="Presequence protease, mitochondrial"/>
    <property type="match status" value="1"/>
</dbReference>
<dbReference type="Gene3D" id="3.30.830.10">
    <property type="entry name" value="Metalloenzyme, LuxS/M16 peptidase-like"/>
    <property type="match status" value="4"/>
</dbReference>
<dbReference type="PANTHER" id="PTHR43016:SF13">
    <property type="entry name" value="PRESEQUENCE PROTEASE, MITOCHONDRIAL"/>
    <property type="match status" value="1"/>
</dbReference>
<feature type="domain" description="Peptidase M16C associated" evidence="4">
    <location>
        <begin position="470"/>
        <end position="717"/>
    </location>
</feature>
<sequence>MPETPRVGERLHGFEVTAVTLLREINITLVELRHLTTGAHMVHLANEDPNNLFAIGLRTTPRDSTGVAHILEHTALCGSRRYPVRDPFFSMLRRSLNTFMNALTSSDWTLYPFASMNQKDFCNLMDIYLDAVFFPRLDEMNFRQEGHRLEFADPEDPTSPLEFKGVVYNEMKGAMADPSSLMGRRLNRHLFPTQTYHYNSGGEPAEIPDLTHQALMDFHAAYYHPSNAWFFSYGNLPLQDHLKTIEKRALAEFEPRTVASKVQPEQRYDAPRRSTETFPVAKDEPMERRSMVQVAWLTCDISDSFERLALDLLSVLLLGNPAAPLYKALLDSRLGTNLAPGSGYHDDYRTTLFAAGLQGTDPEQTEAIEAVVLDTLAEVARKGFSRERIEGVIHRFEFGHREVTGDSYPYPLMLCMRMLGPWMHCADAVSPLQIATHLDRLRKELDGGPFFENLIRRHLLDNPHRVTLTLRPDPQQKQREEQQTATRLAEIREKLTPAEEQEIIEQARRLKEAQEAEEDLSCLPTLELSDIPAEEASVPSTRGTQNGLPVQWFDQPTNGIGYFIAHLDAGTLDPAHQPYLPLFCSLLTQIGAAGLNYMEMAERIEAGTGGISASTEVLENPEDPRQFQALVQIRGKALVRNQDKLFAILADIFSAPDFSDKERLRTVLGQIKTSLENSIPSAGHSYAARAAAASLSPAARLRETWSGLELIALAKKAAELKDDALEEFAARMQTIAGELLRRNHLSCAVVAEERHFEELRPALGTFLGSIPEGTQKAANAPAFTATPARLGVIASVPVSFVTRVFPTAPYTHDDSGGLLVLAKLLRAGYLHREVREKGGAYGGMASANPETGLMSLLSYRDPHLSRTLRVYDEAAHWAADGRFNDQDIKEAILAVFADLDKPLSPGGRGFREFANTRQGLTLDMRQDLRRKVLATDRATLQRLAQTYLVEGRARSAVSVLAGEDLLQKANGELGEEGLEIRRI</sequence>
<dbReference type="EMBL" id="JWJD01000003">
    <property type="protein sequence ID" value="KIH76483.1"/>
    <property type="molecule type" value="Genomic_DNA"/>
</dbReference>
<dbReference type="Pfam" id="PF05193">
    <property type="entry name" value="Peptidase_M16_C"/>
    <property type="match status" value="1"/>
</dbReference>
<evidence type="ECO:0000313" key="5">
    <source>
        <dbReference type="EMBL" id="KIH76483.1"/>
    </source>
</evidence>
<comment type="caution">
    <text evidence="5">The sequence shown here is derived from an EMBL/GenBank/DDBJ whole genome shotgun (WGS) entry which is preliminary data.</text>
</comment>